<accession>A0A8S2QAP2</accession>
<gene>
    <name evidence="1" type="ORF">OVA965_LOCUS27806</name>
    <name evidence="2" type="ORF">TMI583_LOCUS28555</name>
</gene>
<reference evidence="2" key="1">
    <citation type="submission" date="2021-02" db="EMBL/GenBank/DDBJ databases">
        <authorList>
            <person name="Nowell W R."/>
        </authorList>
    </citation>
    <scope>NUCLEOTIDE SEQUENCE</scope>
</reference>
<sequence length="469" mass="53479">MPSIPRSFQSNADQSAIERIRGQSDAVRSQYIIDIFCHFFGDGMKDNPTAFRGRFRKMAKSAFNFYRGSAVLFYQDLKVDNDKWIHENAADHIFIHGDLHAENFGSYLDCNGILNFDVNDFDEGYCGPFTWDIKRLLASLNLVAYTKGFSDEEIVTILTTCAEEYLKQVYEFCKKSKDQFALTLKNTSGKIKLLLNETRVKSHVAHLDTMTCIENYDRRFIRSKYTKDVDEELRAKIMDAFKMYLKSIPESKKQTDHHEPVSYNIKDIVARSSPGIGSAGKVSYSILVEGRSETLENDIVLYMKPAQRSAVSYVVRNPDLEKLFEHDGLRTVLCSYAMQASTPKWLGYTTLGKVPCLVDEVTAHSTDLDWDDINDIKDVIEVVRYMGKATAKIHCVADSDCVNTPNDVACLPFSVIPLDTEKTISDAINRQDQEFIDDMVNFGMVYGSLVRRDHRLFFEAFRNNQIPGL</sequence>
<proteinExistence type="predicted"/>
<dbReference type="Pfam" id="PF10009">
    <property type="entry name" value="DUF2252"/>
    <property type="match status" value="1"/>
</dbReference>
<evidence type="ECO:0000313" key="2">
    <source>
        <dbReference type="EMBL" id="CAF4089617.1"/>
    </source>
</evidence>
<dbReference type="Proteomes" id="UP000682733">
    <property type="component" value="Unassembled WGS sequence"/>
</dbReference>
<evidence type="ECO:0000313" key="3">
    <source>
        <dbReference type="Proteomes" id="UP000682733"/>
    </source>
</evidence>
<evidence type="ECO:0000313" key="1">
    <source>
        <dbReference type="EMBL" id="CAF1284610.1"/>
    </source>
</evidence>
<dbReference type="EMBL" id="CAJOBA010040133">
    <property type="protein sequence ID" value="CAF4089617.1"/>
    <property type="molecule type" value="Genomic_DNA"/>
</dbReference>
<comment type="caution">
    <text evidence="2">The sequence shown here is derived from an EMBL/GenBank/DDBJ whole genome shotgun (WGS) entry which is preliminary data.</text>
</comment>
<dbReference type="Proteomes" id="UP000677228">
    <property type="component" value="Unassembled WGS sequence"/>
</dbReference>
<dbReference type="EMBL" id="CAJNOK010018565">
    <property type="protein sequence ID" value="CAF1284610.1"/>
    <property type="molecule type" value="Genomic_DNA"/>
</dbReference>
<evidence type="ECO:0008006" key="4">
    <source>
        <dbReference type="Google" id="ProtNLM"/>
    </source>
</evidence>
<dbReference type="PANTHER" id="PTHR39441">
    <property type="entry name" value="DUF2252 DOMAIN-CONTAINING PROTEIN"/>
    <property type="match status" value="1"/>
</dbReference>
<protein>
    <recommendedName>
        <fullName evidence="4">DUF2252 domain-containing protein</fullName>
    </recommendedName>
</protein>
<dbReference type="InterPro" id="IPR018721">
    <property type="entry name" value="DUF2252"/>
</dbReference>
<organism evidence="2 3">
    <name type="scientific">Didymodactylos carnosus</name>
    <dbReference type="NCBI Taxonomy" id="1234261"/>
    <lineage>
        <taxon>Eukaryota</taxon>
        <taxon>Metazoa</taxon>
        <taxon>Spiralia</taxon>
        <taxon>Gnathifera</taxon>
        <taxon>Rotifera</taxon>
        <taxon>Eurotatoria</taxon>
        <taxon>Bdelloidea</taxon>
        <taxon>Philodinida</taxon>
        <taxon>Philodinidae</taxon>
        <taxon>Didymodactylos</taxon>
    </lineage>
</organism>
<name>A0A8S2QAP2_9BILA</name>
<dbReference type="PANTHER" id="PTHR39441:SF1">
    <property type="entry name" value="DUF2252 DOMAIN-CONTAINING PROTEIN"/>
    <property type="match status" value="1"/>
</dbReference>
<dbReference type="AlphaFoldDB" id="A0A8S2QAP2"/>